<proteinExistence type="predicted"/>
<evidence type="ECO:0000313" key="4">
    <source>
        <dbReference type="EMBL" id="PMB65044.1"/>
    </source>
</evidence>
<evidence type="ECO:0000256" key="1">
    <source>
        <dbReference type="ARBA" id="ARBA00001255"/>
    </source>
</evidence>
<evidence type="ECO:0000256" key="3">
    <source>
        <dbReference type="SAM" id="MobiDB-lite"/>
    </source>
</evidence>
<gene>
    <name evidence="4" type="primary">aglC</name>
    <name evidence="4" type="ORF">BM221_009232</name>
</gene>
<dbReference type="Gene3D" id="3.20.20.70">
    <property type="entry name" value="Aldolase class I"/>
    <property type="match status" value="1"/>
</dbReference>
<dbReference type="EC" id="3.2.1.22" evidence="2"/>
<organism evidence="4 5">
    <name type="scientific">Beauveria bassiana</name>
    <name type="common">White muscardine disease fungus</name>
    <name type="synonym">Tritirachium shiotae</name>
    <dbReference type="NCBI Taxonomy" id="176275"/>
    <lineage>
        <taxon>Eukaryota</taxon>
        <taxon>Fungi</taxon>
        <taxon>Dikarya</taxon>
        <taxon>Ascomycota</taxon>
        <taxon>Pezizomycotina</taxon>
        <taxon>Sordariomycetes</taxon>
        <taxon>Hypocreomycetidae</taxon>
        <taxon>Hypocreales</taxon>
        <taxon>Cordycipitaceae</taxon>
        <taxon>Beauveria</taxon>
    </lineage>
</organism>
<evidence type="ECO:0000256" key="2">
    <source>
        <dbReference type="ARBA" id="ARBA00012755"/>
    </source>
</evidence>
<dbReference type="InterPro" id="IPR013785">
    <property type="entry name" value="Aldolase_TIM"/>
</dbReference>
<sequence>MISSDSMSCRVIDRRWGGISRVLHQHSRRHLIWRARADRSRPVLLDSCEGVCFDFDGGAIAERAASRAELGVELFVINGIWFGEEYERMTRTLRNCTSNSVLRFPKGLNSVVDRATFRTVAVSGEKLQFAIWVESDGSKPQVLYSLDKHPDWTLQAEGHVPVERSLQPARPQPRVTRRAGPNHGKNNDALIQSAPTALVKWDSNRGTYYAC</sequence>
<name>A0A2N6NCM4_BEABA</name>
<protein>
    <recommendedName>
        <fullName evidence="2">alpha-galactosidase</fullName>
        <ecNumber evidence="2">3.2.1.22</ecNumber>
    </recommendedName>
</protein>
<dbReference type="Proteomes" id="UP000235728">
    <property type="component" value="Unassembled WGS sequence"/>
</dbReference>
<dbReference type="AlphaFoldDB" id="A0A2N6NCM4"/>
<reference evidence="4 5" key="1">
    <citation type="journal article" date="2016" name="Appl. Microbiol. Biotechnol.">
        <title>Characterization of T-DNA insertion mutants with decreased virulence in the entomopathogenic fungus Beauveria bassiana JEF-007.</title>
        <authorList>
            <person name="Kim S."/>
            <person name="Lee S.J."/>
            <person name="Nai Y.S."/>
            <person name="Yu J.S."/>
            <person name="Lee M.R."/>
            <person name="Yang Y.T."/>
            <person name="Kim J.S."/>
        </authorList>
    </citation>
    <scope>NUCLEOTIDE SEQUENCE [LARGE SCALE GENOMIC DNA]</scope>
    <source>
        <strain evidence="4 5">JEF-007</strain>
    </source>
</reference>
<comment type="catalytic activity">
    <reaction evidence="1">
        <text>Hydrolysis of terminal, non-reducing alpha-D-galactose residues in alpha-D-galactosides, including galactose oligosaccharides, galactomannans and galactolipids.</text>
        <dbReference type="EC" id="3.2.1.22"/>
    </reaction>
</comment>
<dbReference type="EMBL" id="MRVG01000011">
    <property type="protein sequence ID" value="PMB65044.1"/>
    <property type="molecule type" value="Genomic_DNA"/>
</dbReference>
<dbReference type="Pfam" id="PF02065">
    <property type="entry name" value="Melibiase"/>
    <property type="match status" value="1"/>
</dbReference>
<dbReference type="PRINTS" id="PR00743">
    <property type="entry name" value="GLHYDRLASE36"/>
</dbReference>
<evidence type="ECO:0000313" key="5">
    <source>
        <dbReference type="Proteomes" id="UP000235728"/>
    </source>
</evidence>
<dbReference type="InterPro" id="IPR017853">
    <property type="entry name" value="GH"/>
</dbReference>
<feature type="region of interest" description="Disordered" evidence="3">
    <location>
        <begin position="167"/>
        <end position="189"/>
    </location>
</feature>
<dbReference type="SUPFAM" id="SSF51445">
    <property type="entry name" value="(Trans)glycosidases"/>
    <property type="match status" value="1"/>
</dbReference>
<accession>A0A2N6NCM4</accession>
<comment type="caution">
    <text evidence="4">The sequence shown here is derived from an EMBL/GenBank/DDBJ whole genome shotgun (WGS) entry which is preliminary data.</text>
</comment>
<dbReference type="InterPro" id="IPR002252">
    <property type="entry name" value="Glyco_hydro_36"/>
</dbReference>
<dbReference type="GO" id="GO:0004557">
    <property type="term" value="F:alpha-galactosidase activity"/>
    <property type="evidence" value="ECO:0007669"/>
    <property type="project" value="UniProtKB-EC"/>
</dbReference>
<dbReference type="GO" id="GO:0016052">
    <property type="term" value="P:carbohydrate catabolic process"/>
    <property type="evidence" value="ECO:0007669"/>
    <property type="project" value="InterPro"/>
</dbReference>